<dbReference type="GO" id="GO:0016020">
    <property type="term" value="C:membrane"/>
    <property type="evidence" value="ECO:0007669"/>
    <property type="project" value="InterPro"/>
</dbReference>
<dbReference type="EMBL" id="QRDZ01000026">
    <property type="protein sequence ID" value="RED63384.1"/>
    <property type="molecule type" value="Genomic_DNA"/>
</dbReference>
<dbReference type="Pfam" id="PF05975">
    <property type="entry name" value="EcsB"/>
    <property type="match status" value="1"/>
</dbReference>
<reference evidence="2 3" key="1">
    <citation type="submission" date="2018-07" db="EMBL/GenBank/DDBJ databases">
        <title>Genomic Encyclopedia of Type Strains, Phase III (KMG-III): the genomes of soil and plant-associated and newly described type strains.</title>
        <authorList>
            <person name="Whitman W."/>
        </authorList>
    </citation>
    <scope>NUCLEOTIDE SEQUENCE [LARGE SCALE GENOMIC DNA]</scope>
    <source>
        <strain evidence="2 3">CECT 7287</strain>
    </source>
</reference>
<feature type="transmembrane region" description="Helical" evidence="1">
    <location>
        <begin position="146"/>
        <end position="168"/>
    </location>
</feature>
<feature type="transmembrane region" description="Helical" evidence="1">
    <location>
        <begin position="41"/>
        <end position="60"/>
    </location>
</feature>
<dbReference type="RefSeq" id="WP_116063747.1">
    <property type="nucleotide sequence ID" value="NZ_QRDZ01000026.1"/>
</dbReference>
<organism evidence="2 3">
    <name type="scientific">Cohnella phaseoli</name>
    <dbReference type="NCBI Taxonomy" id="456490"/>
    <lineage>
        <taxon>Bacteria</taxon>
        <taxon>Bacillati</taxon>
        <taxon>Bacillota</taxon>
        <taxon>Bacilli</taxon>
        <taxon>Bacillales</taxon>
        <taxon>Paenibacillaceae</taxon>
        <taxon>Cohnella</taxon>
    </lineage>
</organism>
<evidence type="ECO:0000313" key="2">
    <source>
        <dbReference type="EMBL" id="RED63384.1"/>
    </source>
</evidence>
<comment type="caution">
    <text evidence="2">The sequence shown here is derived from an EMBL/GenBank/DDBJ whole genome shotgun (WGS) entry which is preliminary data.</text>
</comment>
<keyword evidence="3" id="KW-1185">Reference proteome</keyword>
<evidence type="ECO:0000256" key="1">
    <source>
        <dbReference type="SAM" id="Phobius"/>
    </source>
</evidence>
<keyword evidence="1" id="KW-0472">Membrane</keyword>
<feature type="transmembrane region" description="Helical" evidence="1">
    <location>
        <begin position="80"/>
        <end position="98"/>
    </location>
</feature>
<dbReference type="Proteomes" id="UP000256977">
    <property type="component" value="Unassembled WGS sequence"/>
</dbReference>
<dbReference type="InterPro" id="IPR010288">
    <property type="entry name" value="EcsB_ABC"/>
</dbReference>
<feature type="transmembrane region" description="Helical" evidence="1">
    <location>
        <begin position="214"/>
        <end position="234"/>
    </location>
</feature>
<proteinExistence type="predicted"/>
<dbReference type="AlphaFoldDB" id="A0A3D9INN4"/>
<feature type="transmembrane region" description="Helical" evidence="1">
    <location>
        <begin position="189"/>
        <end position="208"/>
    </location>
</feature>
<name>A0A3D9INN4_9BACL</name>
<protein>
    <submittedName>
        <fullName evidence="2">ABC transporter protein EcsB</fullName>
    </submittedName>
</protein>
<accession>A0A3D9INN4</accession>
<feature type="transmembrane region" description="Helical" evidence="1">
    <location>
        <begin position="404"/>
        <end position="421"/>
    </location>
</feature>
<gene>
    <name evidence="2" type="ORF">DFP98_12660</name>
</gene>
<feature type="transmembrane region" description="Helical" evidence="1">
    <location>
        <begin position="119"/>
        <end position="140"/>
    </location>
</feature>
<keyword evidence="1" id="KW-0812">Transmembrane</keyword>
<dbReference type="OrthoDB" id="2448479at2"/>
<keyword evidence="1" id="KW-1133">Transmembrane helix</keyword>
<feature type="transmembrane region" description="Helical" evidence="1">
    <location>
        <begin position="310"/>
        <end position="326"/>
    </location>
</feature>
<evidence type="ECO:0000313" key="3">
    <source>
        <dbReference type="Proteomes" id="UP000256977"/>
    </source>
</evidence>
<sequence length="447" mass="49995">MSRQEAEPNSTPSRSRSLGSFTSRTLFAERMLAFWHTVWKCWRIVLDWTVCLYIVLPGAFISVGMYRDFMRDPPPGLAEFPLYPILLVLALLQLTGKYRTFAEAGDGLFLHRHPGWRRGFAWMGFAYGGASRLFVTGVVAAALSPVLVPVFGLSAASLAALVLYYAAAGLSWSLLNDRIALNWKGWRRWAAILPTGAVFVFGVTALADRAAFDLLLTLLFGAAFLAGAFALLLLRLRKLGTLLHEIAVETASYTSLVSWVLMDTMEKKPIPRQSKPILFARSQPLLRHRSVDVDRLADSWMKSVVRRPDLLKQLVYILGVGTMALALPPIPLAVAVWLVLPFLVVAALRRQWRQWLSEPYLSLFEWSRQVETEASRKATAWLALPHMLLWALLLSIRIGLAFGGFAWLAAVALLPVGYFWARTVSSLLSSFAASREIKNKRSSFRDN</sequence>